<accession>A0A7G5FGL5</accession>
<keyword evidence="1" id="KW-1133">Transmembrane helix</keyword>
<gene>
    <name evidence="2" type="ORF">HW450_03205</name>
</gene>
<name>A0A7G5FGL5_9CORY</name>
<dbReference type="RefSeq" id="WP_182386576.1">
    <property type="nucleotide sequence ID" value="NZ_CP059833.1"/>
</dbReference>
<protein>
    <submittedName>
        <fullName evidence="2">Uncharacterized protein</fullName>
    </submittedName>
</protein>
<evidence type="ECO:0000313" key="3">
    <source>
        <dbReference type="Proteomes" id="UP000515570"/>
    </source>
</evidence>
<keyword evidence="1" id="KW-0472">Membrane</keyword>
<organism evidence="2 3">
    <name type="scientific">Corynebacterium hindlerae</name>
    <dbReference type="NCBI Taxonomy" id="699041"/>
    <lineage>
        <taxon>Bacteria</taxon>
        <taxon>Bacillati</taxon>
        <taxon>Actinomycetota</taxon>
        <taxon>Actinomycetes</taxon>
        <taxon>Mycobacteriales</taxon>
        <taxon>Corynebacteriaceae</taxon>
        <taxon>Corynebacterium</taxon>
    </lineage>
</organism>
<feature type="transmembrane region" description="Helical" evidence="1">
    <location>
        <begin position="72"/>
        <end position="94"/>
    </location>
</feature>
<dbReference type="EMBL" id="CP059833">
    <property type="protein sequence ID" value="QMV85756.1"/>
    <property type="molecule type" value="Genomic_DNA"/>
</dbReference>
<evidence type="ECO:0000313" key="2">
    <source>
        <dbReference type="EMBL" id="QMV85756.1"/>
    </source>
</evidence>
<dbReference type="Proteomes" id="UP000515570">
    <property type="component" value="Chromosome"/>
</dbReference>
<feature type="transmembrane region" description="Helical" evidence="1">
    <location>
        <begin position="40"/>
        <end position="60"/>
    </location>
</feature>
<proteinExistence type="predicted"/>
<keyword evidence="1" id="KW-0812">Transmembrane</keyword>
<feature type="transmembrane region" description="Helical" evidence="1">
    <location>
        <begin position="153"/>
        <end position="174"/>
    </location>
</feature>
<evidence type="ECO:0000256" key="1">
    <source>
        <dbReference type="SAM" id="Phobius"/>
    </source>
</evidence>
<feature type="transmembrane region" description="Helical" evidence="1">
    <location>
        <begin position="6"/>
        <end position="28"/>
    </location>
</feature>
<reference evidence="2 3" key="1">
    <citation type="submission" date="2020-07" db="EMBL/GenBank/DDBJ databases">
        <title>non toxigenic Corynebacterium sp. nov from a clinical source.</title>
        <authorList>
            <person name="Bernier A.-M."/>
            <person name="Bernard K."/>
        </authorList>
    </citation>
    <scope>NUCLEOTIDE SEQUENCE [LARGE SCALE GENOMIC DNA]</scope>
    <source>
        <strain evidence="3">NML 93-0612</strain>
    </source>
</reference>
<sequence length="216" mass="22994">MWHAVSFALMDSINVLLIGVIVTIGVLLPPRAPYRRIAALLVGGDWLGVFLLSVPTLVVFDRIKGIRGALESPWFGAILIAVGVLGAVMTFRGGDNTALVNRIMRPLQTPSWRTAGMGFTLGVIQSATSVPFFAGLAYLSAGGFSLGFRYTALVLYATLALSLPFITAILVGFVRAYPNSPAGRGFEWARSNTKTLTPIAGYLVSAILVAMGLLHL</sequence>
<feature type="transmembrane region" description="Helical" evidence="1">
    <location>
        <begin position="195"/>
        <end position="214"/>
    </location>
</feature>
<feature type="transmembrane region" description="Helical" evidence="1">
    <location>
        <begin position="115"/>
        <end position="141"/>
    </location>
</feature>
<dbReference type="AlphaFoldDB" id="A0A7G5FGL5"/>
<keyword evidence="3" id="KW-1185">Reference proteome</keyword>